<gene>
    <name evidence="3" type="ORF">POF50_000670</name>
</gene>
<accession>A0AA90GZ20</accession>
<feature type="compositionally biased region" description="Basic and acidic residues" evidence="1">
    <location>
        <begin position="99"/>
        <end position="109"/>
    </location>
</feature>
<dbReference type="Pfam" id="PF13601">
    <property type="entry name" value="HTH_34"/>
    <property type="match status" value="1"/>
</dbReference>
<dbReference type="Gene3D" id="1.10.10.10">
    <property type="entry name" value="Winged helix-like DNA-binding domain superfamily/Winged helix DNA-binding domain"/>
    <property type="match status" value="1"/>
</dbReference>
<feature type="domain" description="Winged helix DNA-binding" evidence="2">
    <location>
        <begin position="15"/>
        <end position="93"/>
    </location>
</feature>
<reference evidence="3" key="1">
    <citation type="submission" date="2023-05" db="EMBL/GenBank/DDBJ databases">
        <title>Streptantibioticus silvisoli sp. nov., acidotolerant actinomycetes 1 from pine litter.</title>
        <authorList>
            <person name="Swiecimska M."/>
            <person name="Golinska P."/>
            <person name="Sangal V."/>
            <person name="Wachnowicz B."/>
            <person name="Goodfellow M."/>
        </authorList>
    </citation>
    <scope>NUCLEOTIDE SEQUENCE</scope>
    <source>
        <strain evidence="3">SL13</strain>
    </source>
</reference>
<evidence type="ECO:0000313" key="3">
    <source>
        <dbReference type="EMBL" id="MDI5967879.1"/>
    </source>
</evidence>
<organism evidence="3">
    <name type="scientific">Streptantibioticus silvisoli</name>
    <dbReference type="NCBI Taxonomy" id="2705255"/>
    <lineage>
        <taxon>Bacteria</taxon>
        <taxon>Bacillati</taxon>
        <taxon>Actinomycetota</taxon>
        <taxon>Actinomycetes</taxon>
        <taxon>Kitasatosporales</taxon>
        <taxon>Streptomycetaceae</taxon>
        <taxon>Streptantibioticus</taxon>
    </lineage>
</organism>
<dbReference type="EMBL" id="JABXJJ020000001">
    <property type="protein sequence ID" value="MDI5967879.1"/>
    <property type="molecule type" value="Genomic_DNA"/>
</dbReference>
<comment type="caution">
    <text evidence="3">The sequence shown here is derived from an EMBL/GenBank/DDBJ whole genome shotgun (WGS) entry which is preliminary data.</text>
</comment>
<feature type="compositionally biased region" description="Gly residues" evidence="1">
    <location>
        <begin position="112"/>
        <end position="132"/>
    </location>
</feature>
<evidence type="ECO:0000259" key="2">
    <source>
        <dbReference type="Pfam" id="PF13601"/>
    </source>
</evidence>
<dbReference type="InterPro" id="IPR036388">
    <property type="entry name" value="WH-like_DNA-bd_sf"/>
</dbReference>
<dbReference type="PANTHER" id="PTHR37318:SF1">
    <property type="entry name" value="BSL7504 PROTEIN"/>
    <property type="match status" value="1"/>
</dbReference>
<name>A0AA90GZ20_9ACTN</name>
<dbReference type="SUPFAM" id="SSF46785">
    <property type="entry name" value="Winged helix' DNA-binding domain"/>
    <property type="match status" value="1"/>
</dbReference>
<protein>
    <submittedName>
        <fullName evidence="3">Transcriptional regulator</fullName>
    </submittedName>
</protein>
<dbReference type="InterPro" id="IPR036390">
    <property type="entry name" value="WH_DNA-bd_sf"/>
</dbReference>
<proteinExistence type="predicted"/>
<dbReference type="PANTHER" id="PTHR37318">
    <property type="entry name" value="BSL7504 PROTEIN"/>
    <property type="match status" value="1"/>
</dbReference>
<dbReference type="RefSeq" id="WP_271313657.1">
    <property type="nucleotide sequence ID" value="NZ_JABXJJ020000001.1"/>
</dbReference>
<dbReference type="AlphaFoldDB" id="A0AA90GZ20"/>
<evidence type="ECO:0000256" key="1">
    <source>
        <dbReference type="SAM" id="MobiDB-lite"/>
    </source>
</evidence>
<feature type="region of interest" description="Disordered" evidence="1">
    <location>
        <begin position="93"/>
        <end position="145"/>
    </location>
</feature>
<dbReference type="InterPro" id="IPR027395">
    <property type="entry name" value="WH_DNA-bd_dom"/>
</dbReference>
<sequence length="145" mass="15088">MAPADLDPLLLDPTRLSIVSLLAGTRWAEFGWVREAVDLSASALSKQVTTLGAQGYVEVEKGYVGKRPRTWLNLSDTGRTALEDHVRALQHIVDASRQAGRDHGGETDGRPPGAGGPPGDGVPHGGSVPHGGGAERRSPRGPSAG</sequence>